<feature type="transmembrane region" description="Helical" evidence="2">
    <location>
        <begin position="965"/>
        <end position="988"/>
    </location>
</feature>
<feature type="compositionally biased region" description="Basic and acidic residues" evidence="1">
    <location>
        <begin position="594"/>
        <end position="612"/>
    </location>
</feature>
<name>W7A8H5_9APIC</name>
<feature type="region of interest" description="Disordered" evidence="1">
    <location>
        <begin position="288"/>
        <end position="311"/>
    </location>
</feature>
<dbReference type="PANTHER" id="PTHR36593:SF1">
    <property type="entry name" value="EXPORTED SERINE_THREONINE PROTEIN KINASE"/>
    <property type="match status" value="1"/>
</dbReference>
<dbReference type="PANTHER" id="PTHR36593">
    <property type="entry name" value="EXPORTED SERINE/THREONINE PROTEIN KINASE"/>
    <property type="match status" value="1"/>
</dbReference>
<keyword evidence="4" id="KW-1185">Reference proteome</keyword>
<protein>
    <submittedName>
        <fullName evidence="3">Uncharacterized protein</fullName>
    </submittedName>
</protein>
<dbReference type="RefSeq" id="XP_008815593.1">
    <property type="nucleotide sequence ID" value="XM_008817371.1"/>
</dbReference>
<organism evidence="3 4">
    <name type="scientific">Plasmodium inui San Antonio 1</name>
    <dbReference type="NCBI Taxonomy" id="1237626"/>
    <lineage>
        <taxon>Eukaryota</taxon>
        <taxon>Sar</taxon>
        <taxon>Alveolata</taxon>
        <taxon>Apicomplexa</taxon>
        <taxon>Aconoidasida</taxon>
        <taxon>Haemosporida</taxon>
        <taxon>Plasmodiidae</taxon>
        <taxon>Plasmodium</taxon>
        <taxon>Plasmodium (Plasmodium)</taxon>
    </lineage>
</organism>
<dbReference type="OrthoDB" id="392774at2759"/>
<dbReference type="Proteomes" id="UP000030640">
    <property type="component" value="Unassembled WGS sequence"/>
</dbReference>
<evidence type="ECO:0000313" key="4">
    <source>
        <dbReference type="Proteomes" id="UP000030640"/>
    </source>
</evidence>
<reference evidence="3 4" key="1">
    <citation type="submission" date="2013-02" db="EMBL/GenBank/DDBJ databases">
        <title>The Genome Sequence of Plasmodium inui San Antonio 1.</title>
        <authorList>
            <consortium name="The Broad Institute Genome Sequencing Platform"/>
            <consortium name="The Broad Institute Genome Sequencing Center for Infectious Disease"/>
            <person name="Neafsey D."/>
            <person name="Cheeseman I."/>
            <person name="Volkman S."/>
            <person name="Adams J."/>
            <person name="Walker B."/>
            <person name="Young S.K."/>
            <person name="Zeng Q."/>
            <person name="Gargeya S."/>
            <person name="Fitzgerald M."/>
            <person name="Haas B."/>
            <person name="Abouelleil A."/>
            <person name="Alvarado L."/>
            <person name="Arachchi H.M."/>
            <person name="Berlin A.M."/>
            <person name="Chapman S.B."/>
            <person name="Dewar J."/>
            <person name="Goldberg J."/>
            <person name="Griggs A."/>
            <person name="Gujja S."/>
            <person name="Hansen M."/>
            <person name="Howarth C."/>
            <person name="Imamovic A."/>
            <person name="Larimer J."/>
            <person name="McCowan C."/>
            <person name="Murphy C."/>
            <person name="Neiman D."/>
            <person name="Pearson M."/>
            <person name="Priest M."/>
            <person name="Roberts A."/>
            <person name="Saif S."/>
            <person name="Shea T."/>
            <person name="Sisk P."/>
            <person name="Sykes S."/>
            <person name="Wortman J."/>
            <person name="Nusbaum C."/>
            <person name="Birren B."/>
        </authorList>
    </citation>
    <scope>NUCLEOTIDE SEQUENCE [LARGE SCALE GENOMIC DNA]</scope>
    <source>
        <strain evidence="3 4">San Antonio 1</strain>
    </source>
</reference>
<sequence length="1007" mass="114699">MGEKNSDLSKSQEIEAILKRIKNSDNTKDKFGNILKLSRYTSYLHEGEKLKISKCISVDFISLLLRSDNSFQLFALRLVNSLIAESTQVYLRRCMPFLNSIIFYYCDFVNEWNEKVEVMQKRAKKGSGKGKGEAAFTSQKRSGKLSPGLSDTRELPECNGSDGSDGSHHVGDNYNTDGINDIYLECLEYLLKMLPFLNEREIVDNSFFPREGNSVSFDADMYFLQKRLKKGGHLRRPPPFGGGRGGPKGFKEFLHEGKKREDFDGALGGGEQVCQEVFEEVGEKVCEGDASMDDCSSGDEDSSAEDDSMEERVKRVSLVELLFDALSENIRLVEAMRAGVGSSNGVNTPKRENIPKGGNTPNGELPNGELPNEELPNGEHPNGAAHTLDEASQMMTHLRGAKFLLHSRNVDMSLLLLNNTFLKLSGSRFVKEYFHLLNKVIETYSQSRVTAMKCQINLNAHIKKQRCVHMLEKRSVYKLYANVIYLFSQVKVPEEKEVLYTLYSTVYSCLSYSFLNEKSVDILKTPLSYMNVELYLFAEKVMKHMGGESGKGDTCPFEGGTFSGQIIPLVCGNIEHVINFISQDGVDAGGRQEVGAKERQKVDTTERQKVDATGETPPRVHLPMGELHTIIGKIKKAIEVVIEFFKDVKSHLHELNPSCASFKMLKGQFDKQLTSMVHLFCNYLVFENGHYVDDFLSLLELFAIWVEDEKDFLALLLIVKNVHADRYIHNKQFVTKLFFLILDPTMRNLVHIKILYDIFYRCIFNVVESVQIVQNDHFVKFPPEHVHNFFSKDYDLVLPCKIPIDKLNGVPFVYIICEDEYNKRRGDQLFTRNISRVLSFSVNFFLHYYFSFLMPPKGEAATSEPYLFEHNYFNGCVGRIQTDERGFFLALKVLFTISSLLFLRFDSSVLDALLDKHPALFLQDCLIASLLNLKSEVELGEDIEGEGTLKAKEETRKRGRRHKYFLQNLALVYLVMYYHPTFVSLLILRLKQVKKSGDNSEVYKMCA</sequence>
<proteinExistence type="predicted"/>
<feature type="region of interest" description="Disordered" evidence="1">
    <location>
        <begin position="340"/>
        <end position="385"/>
    </location>
</feature>
<dbReference type="GeneID" id="20037042"/>
<evidence type="ECO:0000256" key="2">
    <source>
        <dbReference type="SAM" id="Phobius"/>
    </source>
</evidence>
<keyword evidence="2" id="KW-0812">Transmembrane</keyword>
<evidence type="ECO:0000313" key="3">
    <source>
        <dbReference type="EMBL" id="EUD67583.1"/>
    </source>
</evidence>
<feature type="region of interest" description="Disordered" evidence="1">
    <location>
        <begin position="592"/>
        <end position="618"/>
    </location>
</feature>
<dbReference type="AlphaFoldDB" id="W7A8H5"/>
<dbReference type="VEuPathDB" id="PlasmoDB:C922_01768"/>
<accession>W7A8H5</accession>
<dbReference type="EMBL" id="KI965465">
    <property type="protein sequence ID" value="EUD67583.1"/>
    <property type="molecule type" value="Genomic_DNA"/>
</dbReference>
<evidence type="ECO:0000256" key="1">
    <source>
        <dbReference type="SAM" id="MobiDB-lite"/>
    </source>
</evidence>
<keyword evidence="2" id="KW-0472">Membrane</keyword>
<feature type="compositionally biased region" description="Acidic residues" evidence="1">
    <location>
        <begin position="290"/>
        <end position="309"/>
    </location>
</feature>
<feature type="region of interest" description="Disordered" evidence="1">
    <location>
        <begin position="123"/>
        <end position="169"/>
    </location>
</feature>
<feature type="compositionally biased region" description="Low complexity" evidence="1">
    <location>
        <begin position="361"/>
        <end position="383"/>
    </location>
</feature>
<keyword evidence="2" id="KW-1133">Transmembrane helix</keyword>
<gene>
    <name evidence="3" type="ORF">C922_01768</name>
</gene>